<dbReference type="InterPro" id="IPR023188">
    <property type="entry name" value="DPS_DNA-bd_CS"/>
</dbReference>
<dbReference type="PIRSF" id="PIRSF005900">
    <property type="entry name" value="Dps"/>
    <property type="match status" value="1"/>
</dbReference>
<dbReference type="PROSITE" id="PS00819">
    <property type="entry name" value="DPS_2"/>
    <property type="match status" value="1"/>
</dbReference>
<name>A0A1D8U1Q4_9CYAN</name>
<dbReference type="InterPro" id="IPR002177">
    <property type="entry name" value="DPS_DNA-bd"/>
</dbReference>
<dbReference type="CDD" id="cd01043">
    <property type="entry name" value="DPS"/>
    <property type="match status" value="1"/>
</dbReference>
<evidence type="ECO:0000313" key="4">
    <source>
        <dbReference type="EMBL" id="AOX03831.1"/>
    </source>
</evidence>
<feature type="domain" description="Ferritin/DPS" evidence="3">
    <location>
        <begin position="31"/>
        <end position="167"/>
    </location>
</feature>
<dbReference type="SUPFAM" id="SSF47240">
    <property type="entry name" value="Ferritin-like"/>
    <property type="match status" value="1"/>
</dbReference>
<dbReference type="Proteomes" id="UP000177870">
    <property type="component" value="Chromosome"/>
</dbReference>
<evidence type="ECO:0000256" key="2">
    <source>
        <dbReference type="RuleBase" id="RU003875"/>
    </source>
</evidence>
<evidence type="ECO:0000313" key="5">
    <source>
        <dbReference type="Proteomes" id="UP000177870"/>
    </source>
</evidence>
<reference evidence="5" key="1">
    <citation type="submission" date="2016-10" db="EMBL/GenBank/DDBJ databases">
        <title>Comparative genomics uncovers the prolific and rare metabolic potential of the cyanobacterial genus Moorea.</title>
        <authorList>
            <person name="Leao T."/>
            <person name="Castelao G."/>
            <person name="Korobeynikov A."/>
            <person name="Monroe E.A."/>
            <person name="Podell S."/>
            <person name="Glukhov E."/>
            <person name="Allen E."/>
            <person name="Gerwick W.H."/>
            <person name="Gerwick L."/>
        </authorList>
    </citation>
    <scope>NUCLEOTIDE SEQUENCE [LARGE SCALE GENOMIC DNA]</scope>
    <source>
        <strain evidence="5">PAL-8-15-08-1</strain>
    </source>
</reference>
<comment type="similarity">
    <text evidence="1 2">Belongs to the Dps family.</text>
</comment>
<dbReference type="InterPro" id="IPR008331">
    <property type="entry name" value="Ferritin_DPS_dom"/>
</dbReference>
<dbReference type="RefSeq" id="WP_070396197.1">
    <property type="nucleotide sequence ID" value="NZ_CP017599.1"/>
</dbReference>
<dbReference type="STRING" id="1458985.BJP34_34295"/>
<dbReference type="GO" id="GO:0016722">
    <property type="term" value="F:oxidoreductase activity, acting on metal ions"/>
    <property type="evidence" value="ECO:0007669"/>
    <property type="project" value="InterPro"/>
</dbReference>
<dbReference type="PROSITE" id="PS00818">
    <property type="entry name" value="DPS_1"/>
    <property type="match status" value="1"/>
</dbReference>
<evidence type="ECO:0000256" key="1">
    <source>
        <dbReference type="ARBA" id="ARBA00009497"/>
    </source>
</evidence>
<evidence type="ECO:0000259" key="3">
    <source>
        <dbReference type="Pfam" id="PF00210"/>
    </source>
</evidence>
<dbReference type="KEGG" id="mpro:BJP34_34295"/>
<proteinExistence type="inferred from homology"/>
<dbReference type="EMBL" id="CP017599">
    <property type="protein sequence ID" value="AOX03831.1"/>
    <property type="molecule type" value="Genomic_DNA"/>
</dbReference>
<dbReference type="PANTHER" id="PTHR42932:SF3">
    <property type="entry name" value="DNA PROTECTION DURING STARVATION PROTEIN"/>
    <property type="match status" value="1"/>
</dbReference>
<protein>
    <submittedName>
        <fullName evidence="4">DNA starvation/stationary phase protection protein</fullName>
    </submittedName>
</protein>
<dbReference type="PANTHER" id="PTHR42932">
    <property type="entry name" value="GENERAL STRESS PROTEIN 20U"/>
    <property type="match status" value="1"/>
</dbReference>
<dbReference type="InterPro" id="IPR009078">
    <property type="entry name" value="Ferritin-like_SF"/>
</dbReference>
<dbReference type="Gene3D" id="1.20.1260.10">
    <property type="match status" value="1"/>
</dbReference>
<dbReference type="PRINTS" id="PR01346">
    <property type="entry name" value="HELNAPAPROT"/>
</dbReference>
<dbReference type="OrthoDB" id="9797023at2"/>
<gene>
    <name evidence="4" type="ORF">BJP34_34295</name>
</gene>
<dbReference type="GO" id="GO:0008199">
    <property type="term" value="F:ferric iron binding"/>
    <property type="evidence" value="ECO:0007669"/>
    <property type="project" value="InterPro"/>
</dbReference>
<dbReference type="AlphaFoldDB" id="A0A1D8U1Q4"/>
<organism evidence="4 5">
    <name type="scientific">Moorena producens PAL-8-15-08-1</name>
    <dbReference type="NCBI Taxonomy" id="1458985"/>
    <lineage>
        <taxon>Bacteria</taxon>
        <taxon>Bacillati</taxon>
        <taxon>Cyanobacteriota</taxon>
        <taxon>Cyanophyceae</taxon>
        <taxon>Coleofasciculales</taxon>
        <taxon>Coleofasciculaceae</taxon>
        <taxon>Moorena</taxon>
    </lineage>
</organism>
<dbReference type="InterPro" id="IPR012347">
    <property type="entry name" value="Ferritin-like"/>
</dbReference>
<sequence length="168" mass="18958">MTTNLTIKTSSNLETNISDNQQEHYAISEGLCQILADTHILYLKTHNFHWNVTGTNFYSLHQLFEKQYKEMATAVDNIAERIRTIGFPAPGSYSEFLKLASIPEAEGIVNAEEMILLLTKGNEAIIRNLRLVLKHTQASDDAATADLLTKRIAAHEKNVWMLRSLLQS</sequence>
<dbReference type="Pfam" id="PF00210">
    <property type="entry name" value="Ferritin"/>
    <property type="match status" value="1"/>
</dbReference>
<accession>A0A1D8U1Q4</accession>